<dbReference type="Proteomes" id="UP000054279">
    <property type="component" value="Unassembled WGS sequence"/>
</dbReference>
<dbReference type="AlphaFoldDB" id="A0A0C9TS46"/>
<evidence type="ECO:0000313" key="2">
    <source>
        <dbReference type="Proteomes" id="UP000054279"/>
    </source>
</evidence>
<keyword evidence="2" id="KW-1185">Reference proteome</keyword>
<proteinExistence type="predicted"/>
<dbReference type="OrthoDB" id="2369050at2759"/>
<name>A0A0C9TS46_SPHS4</name>
<dbReference type="InterPro" id="IPR021109">
    <property type="entry name" value="Peptidase_aspartic_dom_sf"/>
</dbReference>
<organism evidence="1 2">
    <name type="scientific">Sphaerobolus stellatus (strain SS14)</name>
    <dbReference type="NCBI Taxonomy" id="990650"/>
    <lineage>
        <taxon>Eukaryota</taxon>
        <taxon>Fungi</taxon>
        <taxon>Dikarya</taxon>
        <taxon>Basidiomycota</taxon>
        <taxon>Agaricomycotina</taxon>
        <taxon>Agaricomycetes</taxon>
        <taxon>Phallomycetidae</taxon>
        <taxon>Geastrales</taxon>
        <taxon>Sphaerobolaceae</taxon>
        <taxon>Sphaerobolus</taxon>
    </lineage>
</organism>
<sequence length="483" mass="53821">MTPDARPLAEVKVAKLKDCPMLTAGCINPTTLHSWYSACRRYMKHADKKADEIISIVADTMMEPRLMTWYQAGQARINKLTLNQYIDELAGLVLEKKWDHKLWQKILASSQGDQAFIDWKIELENYNAILTTSSPSYALTADRLMAQLNANLNESLKGSLTMEPVLATSFDACNKPADHKYLPKLTDQEKQLLNEHDGCTRCRTFYAGHHSDTCPMKASGTFPDAMNYRSLTVSMVEAAKPRVAAAFVKAAPCDDNTNSYVSLSKPTPFTVPHLYAALDLTGPAMREFPLPIRALLDVGCPAVIISASLADQLGLRCYDLPLEEDNLSSLLDALLRCREYVRLRVRLGNGKWKSGTFRAKVNTGLPIPLILGLPFLATEHIVIDVNLRTAIDKRTGYDLISPPLLPAPPMAPPYAPPLPTPKKVKPPTPITLEEASEPALVGYLLPEPIVALIREHIEVLTELKLMNEKDCKFKEKFRDRFPI</sequence>
<accession>A0A0C9TS46</accession>
<dbReference type="Gene3D" id="2.40.70.10">
    <property type="entry name" value="Acid Proteases"/>
    <property type="match status" value="1"/>
</dbReference>
<dbReference type="EMBL" id="KN837464">
    <property type="protein sequence ID" value="KIJ24709.1"/>
    <property type="molecule type" value="Genomic_DNA"/>
</dbReference>
<dbReference type="HOGENOM" id="CLU_018255_1_0_1"/>
<evidence type="ECO:0000313" key="1">
    <source>
        <dbReference type="EMBL" id="KIJ24709.1"/>
    </source>
</evidence>
<protein>
    <submittedName>
        <fullName evidence="1">Uncharacterized protein</fullName>
    </submittedName>
</protein>
<reference evidence="1 2" key="1">
    <citation type="submission" date="2014-06" db="EMBL/GenBank/DDBJ databases">
        <title>Evolutionary Origins and Diversification of the Mycorrhizal Mutualists.</title>
        <authorList>
            <consortium name="DOE Joint Genome Institute"/>
            <consortium name="Mycorrhizal Genomics Consortium"/>
            <person name="Kohler A."/>
            <person name="Kuo A."/>
            <person name="Nagy L.G."/>
            <person name="Floudas D."/>
            <person name="Copeland A."/>
            <person name="Barry K.W."/>
            <person name="Cichocki N."/>
            <person name="Veneault-Fourrey C."/>
            <person name="LaButti K."/>
            <person name="Lindquist E.A."/>
            <person name="Lipzen A."/>
            <person name="Lundell T."/>
            <person name="Morin E."/>
            <person name="Murat C."/>
            <person name="Riley R."/>
            <person name="Ohm R."/>
            <person name="Sun H."/>
            <person name="Tunlid A."/>
            <person name="Henrissat B."/>
            <person name="Grigoriev I.V."/>
            <person name="Hibbett D.S."/>
            <person name="Martin F."/>
        </authorList>
    </citation>
    <scope>NUCLEOTIDE SEQUENCE [LARGE SCALE GENOMIC DNA]</scope>
    <source>
        <strain evidence="1 2">SS14</strain>
    </source>
</reference>
<gene>
    <name evidence="1" type="ORF">M422DRAFT_274461</name>
</gene>